<keyword evidence="1" id="KW-0472">Membrane</keyword>
<evidence type="ECO:0000259" key="2">
    <source>
        <dbReference type="Pfam" id="PF00144"/>
    </source>
</evidence>
<evidence type="ECO:0000256" key="1">
    <source>
        <dbReference type="SAM" id="Phobius"/>
    </source>
</evidence>
<dbReference type="SUPFAM" id="SSF52317">
    <property type="entry name" value="Class I glutamine amidotransferase-like"/>
    <property type="match status" value="1"/>
</dbReference>
<evidence type="ECO:0000259" key="3">
    <source>
        <dbReference type="Pfam" id="PF01965"/>
    </source>
</evidence>
<protein>
    <submittedName>
        <fullName evidence="4">CubicO group peptidase, beta-lactamase class C family</fullName>
    </submittedName>
</protein>
<keyword evidence="5" id="KW-1185">Reference proteome</keyword>
<evidence type="ECO:0000313" key="5">
    <source>
        <dbReference type="Proteomes" id="UP000184287"/>
    </source>
</evidence>
<dbReference type="InterPro" id="IPR050491">
    <property type="entry name" value="AmpC-like"/>
</dbReference>
<dbReference type="Pfam" id="PF00144">
    <property type="entry name" value="Beta-lactamase"/>
    <property type="match status" value="1"/>
</dbReference>
<dbReference type="InterPro" id="IPR029062">
    <property type="entry name" value="Class_I_gatase-like"/>
</dbReference>
<dbReference type="Proteomes" id="UP000184287">
    <property type="component" value="Unassembled WGS sequence"/>
</dbReference>
<keyword evidence="1" id="KW-0812">Transmembrane</keyword>
<dbReference type="SUPFAM" id="SSF56601">
    <property type="entry name" value="beta-lactamase/transpeptidase-like"/>
    <property type="match status" value="1"/>
</dbReference>
<dbReference type="PANTHER" id="PTHR46825:SF9">
    <property type="entry name" value="BETA-LACTAMASE-RELATED DOMAIN-CONTAINING PROTEIN"/>
    <property type="match status" value="1"/>
</dbReference>
<accession>A0A1M4T963</accession>
<proteinExistence type="predicted"/>
<sequence length="820" mass="91505">MGKVSGYICNQKNNMYRPTSKFYQVIIMGLLFSSLITRAYAQKRILFVTSNQEFYGNSKIAAANHFEEMVIPYHLFVKAGLTVDFISPKGGAIPIGYINSSDSIQKKYLYDAFFMDKLQHTLKPSDIRTDDYSAILYTGGGAAMFGVAENETIQNIARKIYNKNGVIAAICHGTAGLAYLKDDAGKSLYSGKKITGFPDKFENKKAEYYKTFPFVIDQAVKNNGGNFVYSDEGWDGFTIVDGRFVTGQDPSSASKMAHEVITLIEAGSPQIQKETTKNIDKVFSDWANGPDKPGVAAGLLKDGKIVYLKGFGSADVNHQSDITADTKFQIGAMSKQFTAFAILLLEEQGKLSLSDDVHKYIPQLPDYGYPITLKQLLSQSSGFADFSALKEIAGWRSKDVFTQQDALDLILQQKKLDHIPGTKFSQTASGLILLTEVVKQVTGQTLAAFAQQHIFQPLGMTNTLFYDDNQLILPNVARSYQVEKNGLKNNPINYSIIGTTNLYTSAADLSRWYLNFENPKIGSKKLIKKLTSPVTLNDGSSTYNPTAGRLLYGQQYQHAERGVPKIWTYGLEGGYASNIFVFPHQNVTSFVLGNNNRYNGGLTMNMAIEVLGDIFPAPARIDFNKLKTIKLTRRQLETYSGHYWDNENATARRVYVKNDTLHYQSSDGNNGDLLVPVSENVFQMVVDGDDVILVKFRKEGGRMKMVYTSGESDEYVHEAYTPIKHTAAALDEFKGTFYNHALKTTYTFSQNEKGLFTSNKNQPLISLSPIQADLFLSNSRNFGSVRFARDQQKNITGFYINSDRIKNLFFEKLNISHPGE</sequence>
<feature type="domain" description="Beta-lactamase-related" evidence="2">
    <location>
        <begin position="292"/>
        <end position="598"/>
    </location>
</feature>
<feature type="domain" description="DJ-1/PfpI" evidence="3">
    <location>
        <begin position="68"/>
        <end position="262"/>
    </location>
</feature>
<dbReference type="STRING" id="288992.SAMN04488522_101122"/>
<dbReference type="EMBL" id="FQUQ01000001">
    <property type="protein sequence ID" value="SHE40950.1"/>
    <property type="molecule type" value="Genomic_DNA"/>
</dbReference>
<dbReference type="InterPro" id="IPR012338">
    <property type="entry name" value="Beta-lactam/transpept-like"/>
</dbReference>
<feature type="transmembrane region" description="Helical" evidence="1">
    <location>
        <begin position="22"/>
        <end position="41"/>
    </location>
</feature>
<keyword evidence="1" id="KW-1133">Transmembrane helix</keyword>
<dbReference type="CDD" id="cd03141">
    <property type="entry name" value="GATase1_Hsp31_like"/>
    <property type="match status" value="1"/>
</dbReference>
<dbReference type="InterPro" id="IPR001466">
    <property type="entry name" value="Beta-lactam-related"/>
</dbReference>
<dbReference type="Pfam" id="PF01965">
    <property type="entry name" value="DJ-1_PfpI"/>
    <property type="match status" value="1"/>
</dbReference>
<dbReference type="Gene3D" id="3.40.50.880">
    <property type="match status" value="1"/>
</dbReference>
<dbReference type="InterPro" id="IPR002818">
    <property type="entry name" value="DJ-1/PfpI"/>
</dbReference>
<dbReference type="Gene3D" id="3.40.710.10">
    <property type="entry name" value="DD-peptidase/beta-lactamase superfamily"/>
    <property type="match status" value="1"/>
</dbReference>
<evidence type="ECO:0000313" key="4">
    <source>
        <dbReference type="EMBL" id="SHE40950.1"/>
    </source>
</evidence>
<gene>
    <name evidence="4" type="ORF">SAMN04488522_101122</name>
</gene>
<reference evidence="5" key="1">
    <citation type="submission" date="2016-11" db="EMBL/GenBank/DDBJ databases">
        <authorList>
            <person name="Varghese N."/>
            <person name="Submissions S."/>
        </authorList>
    </citation>
    <scope>NUCLEOTIDE SEQUENCE [LARGE SCALE GENOMIC DNA]</scope>
    <source>
        <strain evidence="5">DSM 16990</strain>
    </source>
</reference>
<dbReference type="PANTHER" id="PTHR46825">
    <property type="entry name" value="D-ALANYL-D-ALANINE-CARBOXYPEPTIDASE/ENDOPEPTIDASE AMPH"/>
    <property type="match status" value="1"/>
</dbReference>
<organism evidence="4 5">
    <name type="scientific">Pedobacter caeni</name>
    <dbReference type="NCBI Taxonomy" id="288992"/>
    <lineage>
        <taxon>Bacteria</taxon>
        <taxon>Pseudomonadati</taxon>
        <taxon>Bacteroidota</taxon>
        <taxon>Sphingobacteriia</taxon>
        <taxon>Sphingobacteriales</taxon>
        <taxon>Sphingobacteriaceae</taxon>
        <taxon>Pedobacter</taxon>
    </lineage>
</organism>
<dbReference type="AlphaFoldDB" id="A0A1M4T963"/>
<name>A0A1M4T963_9SPHI</name>